<accession>A0AB72ZS20</accession>
<name>A0AB72ZS20_HELPX</name>
<dbReference type="AlphaFoldDB" id="A0AB72ZS20"/>
<protein>
    <submittedName>
        <fullName evidence="1">Uncharacterized protein</fullName>
    </submittedName>
</protein>
<dbReference type="Proteomes" id="UP000001345">
    <property type="component" value="Unassembled WGS sequence"/>
</dbReference>
<reference evidence="2" key="1">
    <citation type="submission" date="2023-07" db="EMBL/GenBank/DDBJ databases">
        <authorList>
            <person name="Weinstock G."/>
            <person name="Sodergren E."/>
            <person name="Lobos E.A."/>
            <person name="Fulton L."/>
            <person name="Fulton R."/>
            <person name="Courtney L."/>
            <person name="Fronick C."/>
            <person name="O'Laughlin M."/>
            <person name="Godfrey J."/>
            <person name="Wilson R.M."/>
            <person name="Miner T."/>
            <person name="Farmer C."/>
            <person name="Delehaunty K."/>
            <person name="Cordes M."/>
            <person name="Minx P."/>
            <person name="Tomlinson C."/>
            <person name="Chen J."/>
            <person name="Wollam A."/>
            <person name="Pepin K.H."/>
            <person name="Bhonagiri V."/>
            <person name="Zhang X."/>
            <person name="Suruliraj S."/>
            <person name="Antonio M."/>
            <person name="Secka O."/>
            <person name="Thomas J."/>
            <person name="Warren W."/>
            <person name="Mitreva M."/>
            <person name="Mardis E.R."/>
            <person name="Wilson R.K."/>
        </authorList>
    </citation>
    <scope>NUCLEOTIDE SEQUENCE [LARGE SCALE GENOMIC DNA]</scope>
    <source>
        <strain evidence="2">GAM100Ai</strain>
    </source>
</reference>
<dbReference type="EMBL" id="ANFP01000079">
    <property type="protein sequence ID" value="EKQ71400.1"/>
    <property type="molecule type" value="Genomic_DNA"/>
</dbReference>
<sequence length="50" mass="6326">MVLCCKSFLKIRKWITKELLYFKKEWFYYHFLFIRVKNICLIKDKHAIIL</sequence>
<gene>
    <name evidence="1" type="ORF">HMPREF1391_01706</name>
</gene>
<organism evidence="1 2">
    <name type="scientific">Helicobacter pylori GAM100Ai</name>
    <dbReference type="NCBI Taxonomy" id="1159019"/>
    <lineage>
        <taxon>Bacteria</taxon>
        <taxon>Pseudomonadati</taxon>
        <taxon>Campylobacterota</taxon>
        <taxon>Epsilonproteobacteria</taxon>
        <taxon>Campylobacterales</taxon>
        <taxon>Helicobacteraceae</taxon>
        <taxon>Helicobacter</taxon>
    </lineage>
</organism>
<evidence type="ECO:0000313" key="1">
    <source>
        <dbReference type="EMBL" id="EKQ71400.1"/>
    </source>
</evidence>
<proteinExistence type="predicted"/>
<evidence type="ECO:0000313" key="2">
    <source>
        <dbReference type="Proteomes" id="UP000001345"/>
    </source>
</evidence>
<comment type="caution">
    <text evidence="1">The sequence shown here is derived from an EMBL/GenBank/DDBJ whole genome shotgun (WGS) entry which is preliminary data.</text>
</comment>